<reference evidence="2 3" key="1">
    <citation type="submission" date="2014-04" db="EMBL/GenBank/DDBJ databases">
        <authorList>
            <consortium name="DOE Joint Genome Institute"/>
            <person name="Kuo A."/>
            <person name="Tarkka M."/>
            <person name="Buscot F."/>
            <person name="Kohler A."/>
            <person name="Nagy L.G."/>
            <person name="Floudas D."/>
            <person name="Copeland A."/>
            <person name="Barry K.W."/>
            <person name="Cichocki N."/>
            <person name="Veneault-Fourrey C."/>
            <person name="LaButti K."/>
            <person name="Lindquist E.A."/>
            <person name="Lipzen A."/>
            <person name="Lundell T."/>
            <person name="Morin E."/>
            <person name="Murat C."/>
            <person name="Sun H."/>
            <person name="Tunlid A."/>
            <person name="Henrissat B."/>
            <person name="Grigoriev I.V."/>
            <person name="Hibbett D.S."/>
            <person name="Martin F."/>
            <person name="Nordberg H.P."/>
            <person name="Cantor M.N."/>
            <person name="Hua S.X."/>
        </authorList>
    </citation>
    <scope>NUCLEOTIDE SEQUENCE [LARGE SCALE GENOMIC DNA]</scope>
    <source>
        <strain evidence="2 3">F 1598</strain>
    </source>
</reference>
<dbReference type="HOGENOM" id="CLU_2197934_0_0_1"/>
<dbReference type="OrthoDB" id="2687957at2759"/>
<organism evidence="2 3">
    <name type="scientific">Piloderma croceum (strain F 1598)</name>
    <dbReference type="NCBI Taxonomy" id="765440"/>
    <lineage>
        <taxon>Eukaryota</taxon>
        <taxon>Fungi</taxon>
        <taxon>Dikarya</taxon>
        <taxon>Basidiomycota</taxon>
        <taxon>Agaricomycotina</taxon>
        <taxon>Agaricomycetes</taxon>
        <taxon>Agaricomycetidae</taxon>
        <taxon>Atheliales</taxon>
        <taxon>Atheliaceae</taxon>
        <taxon>Piloderma</taxon>
    </lineage>
</organism>
<reference evidence="3" key="2">
    <citation type="submission" date="2015-01" db="EMBL/GenBank/DDBJ databases">
        <title>Evolutionary Origins and Diversification of the Mycorrhizal Mutualists.</title>
        <authorList>
            <consortium name="DOE Joint Genome Institute"/>
            <consortium name="Mycorrhizal Genomics Consortium"/>
            <person name="Kohler A."/>
            <person name="Kuo A."/>
            <person name="Nagy L.G."/>
            <person name="Floudas D."/>
            <person name="Copeland A."/>
            <person name="Barry K.W."/>
            <person name="Cichocki N."/>
            <person name="Veneault-Fourrey C."/>
            <person name="LaButti K."/>
            <person name="Lindquist E.A."/>
            <person name="Lipzen A."/>
            <person name="Lundell T."/>
            <person name="Morin E."/>
            <person name="Murat C."/>
            <person name="Riley R."/>
            <person name="Ohm R."/>
            <person name="Sun H."/>
            <person name="Tunlid A."/>
            <person name="Henrissat B."/>
            <person name="Grigoriev I.V."/>
            <person name="Hibbett D.S."/>
            <person name="Martin F."/>
        </authorList>
    </citation>
    <scope>NUCLEOTIDE SEQUENCE [LARGE SCALE GENOMIC DNA]</scope>
    <source>
        <strain evidence="3">F 1598</strain>
    </source>
</reference>
<evidence type="ECO:0000313" key="3">
    <source>
        <dbReference type="Proteomes" id="UP000054166"/>
    </source>
</evidence>
<dbReference type="EMBL" id="KN832998">
    <property type="protein sequence ID" value="KIM81584.1"/>
    <property type="molecule type" value="Genomic_DNA"/>
</dbReference>
<dbReference type="Proteomes" id="UP000054166">
    <property type="component" value="Unassembled WGS sequence"/>
</dbReference>
<dbReference type="AlphaFoldDB" id="A0A0C3FP56"/>
<feature type="region of interest" description="Disordered" evidence="1">
    <location>
        <begin position="68"/>
        <end position="108"/>
    </location>
</feature>
<feature type="compositionally biased region" description="Acidic residues" evidence="1">
    <location>
        <begin position="81"/>
        <end position="108"/>
    </location>
</feature>
<dbReference type="InParanoid" id="A0A0C3FP56"/>
<accession>A0A0C3FP56</accession>
<protein>
    <submittedName>
        <fullName evidence="2">Uncharacterized protein</fullName>
    </submittedName>
</protein>
<evidence type="ECO:0000313" key="2">
    <source>
        <dbReference type="EMBL" id="KIM81584.1"/>
    </source>
</evidence>
<name>A0A0C3FP56_PILCF</name>
<sequence>MIHAAKGRNVMLPKTLNHSTGKISNWQTGFNDITWGETTRKYVRSISKAYKKKPEKFNEIITRAKEFSKKSRRADVGADGADGDATEEEDDLDEELVDISSSEEDNSD</sequence>
<gene>
    <name evidence="2" type="ORF">PILCRDRAFT_8630</name>
</gene>
<keyword evidence="3" id="KW-1185">Reference proteome</keyword>
<evidence type="ECO:0000256" key="1">
    <source>
        <dbReference type="SAM" id="MobiDB-lite"/>
    </source>
</evidence>
<proteinExistence type="predicted"/>